<name>A0A915KIV7_ROMCU</name>
<evidence type="ECO:0000313" key="1">
    <source>
        <dbReference type="Proteomes" id="UP000887565"/>
    </source>
</evidence>
<dbReference type="AlphaFoldDB" id="A0A915KIV7"/>
<accession>A0A915KIV7</accession>
<evidence type="ECO:0000313" key="2">
    <source>
        <dbReference type="WBParaSite" id="nRc.2.0.1.t37814-RA"/>
    </source>
</evidence>
<keyword evidence="1" id="KW-1185">Reference proteome</keyword>
<sequence>MTTVWLAIRLANPALNTNKYFALKSLNNEGFGFDDEVRHLILKRSSTFNVHKLQFSGASCSSLWCSS</sequence>
<reference evidence="2" key="1">
    <citation type="submission" date="2022-11" db="UniProtKB">
        <authorList>
            <consortium name="WormBaseParasite"/>
        </authorList>
    </citation>
    <scope>IDENTIFICATION</scope>
</reference>
<organism evidence="1 2">
    <name type="scientific">Romanomermis culicivorax</name>
    <name type="common">Nematode worm</name>
    <dbReference type="NCBI Taxonomy" id="13658"/>
    <lineage>
        <taxon>Eukaryota</taxon>
        <taxon>Metazoa</taxon>
        <taxon>Ecdysozoa</taxon>
        <taxon>Nematoda</taxon>
        <taxon>Enoplea</taxon>
        <taxon>Dorylaimia</taxon>
        <taxon>Mermithida</taxon>
        <taxon>Mermithoidea</taxon>
        <taxon>Mermithidae</taxon>
        <taxon>Romanomermis</taxon>
    </lineage>
</organism>
<protein>
    <submittedName>
        <fullName evidence="2">Uncharacterized protein</fullName>
    </submittedName>
</protein>
<dbReference type="Proteomes" id="UP000887565">
    <property type="component" value="Unplaced"/>
</dbReference>
<dbReference type="WBParaSite" id="nRc.2.0.1.t37814-RA">
    <property type="protein sequence ID" value="nRc.2.0.1.t37814-RA"/>
    <property type="gene ID" value="nRc.2.0.1.g37814"/>
</dbReference>
<proteinExistence type="predicted"/>